<evidence type="ECO:0000256" key="10">
    <source>
        <dbReference type="ARBA" id="ARBA00034480"/>
    </source>
</evidence>
<protein>
    <recommendedName>
        <fullName evidence="13">CHCH domain-containing protein</fullName>
    </recommendedName>
</protein>
<comment type="subcellular location">
    <subcellularLocation>
        <location evidence="9">Mitochondrion inner membrane</location>
        <topology evidence="9">Lipid-anchor</topology>
    </subcellularLocation>
</comment>
<evidence type="ECO:0000313" key="11">
    <source>
        <dbReference type="Ensembl" id="ENSOMYP00000122298.1"/>
    </source>
</evidence>
<accession>A0A8K9VFX8</accession>
<keyword evidence="4" id="KW-0175">Coiled coil</keyword>
<dbReference type="PANTHER" id="PTHR47609:SF1">
    <property type="entry name" value="MICOS COMPLEX SUBUNIT MIC25"/>
    <property type="match status" value="1"/>
</dbReference>
<comment type="similarity">
    <text evidence="10">Belongs to the MICOS complex subunit Mic19 family. Metazoan Mic25 subfamily.</text>
</comment>
<dbReference type="PANTHER" id="PTHR47609">
    <property type="entry name" value="MICOS COMPLEX SUBUNIT MIC25"/>
    <property type="match status" value="1"/>
</dbReference>
<organism evidence="11 12">
    <name type="scientific">Oncorhynchus mykiss</name>
    <name type="common">Rainbow trout</name>
    <name type="synonym">Salmo gairdneri</name>
    <dbReference type="NCBI Taxonomy" id="8022"/>
    <lineage>
        <taxon>Eukaryota</taxon>
        <taxon>Metazoa</taxon>
        <taxon>Chordata</taxon>
        <taxon>Craniata</taxon>
        <taxon>Vertebrata</taxon>
        <taxon>Euteleostomi</taxon>
        <taxon>Actinopterygii</taxon>
        <taxon>Neopterygii</taxon>
        <taxon>Teleostei</taxon>
        <taxon>Protacanthopterygii</taxon>
        <taxon>Salmoniformes</taxon>
        <taxon>Salmonidae</taxon>
        <taxon>Salmoninae</taxon>
        <taxon>Oncorhynchus</taxon>
    </lineage>
</organism>
<dbReference type="Ensembl" id="ENSOMYT00000166183.1">
    <property type="protein sequence ID" value="ENSOMYP00000122298.1"/>
    <property type="gene ID" value="ENSOMYG00000031493.2"/>
</dbReference>
<sequence length="277" mass="31604">TCPPWSSPQLFPDSLSKAAVLRDVCCSLSLLSTQLLISSHTTKLTVLQPYTTYFLLFLWLLYTTDLSLSLSLLPLPQTLLSLWYLLQRNSINSLVFVVGGFRISCLFPPDSGNPLTGIWGKSRNLLSVFCCCCNTGYSYYRQLHSKVTGVDTAHRQREKHSVMDEDEEYSSLRAKQLEKKEAELKALDAFFKEQLAQLEKRNLDRYKQTEKQFHDQATKSEALVKARNTEPVCINLQSQILNCYKENREQTLQCSDLAKTYMQCIDAAKKNLLVNHG</sequence>
<evidence type="ECO:0000256" key="8">
    <source>
        <dbReference type="ARBA" id="ARBA00023288"/>
    </source>
</evidence>
<evidence type="ECO:0000256" key="9">
    <source>
        <dbReference type="ARBA" id="ARBA00034476"/>
    </source>
</evidence>
<dbReference type="PROSITE" id="PS51808">
    <property type="entry name" value="CHCH"/>
    <property type="match status" value="1"/>
</dbReference>
<keyword evidence="3" id="KW-0999">Mitochondrion inner membrane</keyword>
<evidence type="ECO:0000256" key="4">
    <source>
        <dbReference type="ARBA" id="ARBA00023054"/>
    </source>
</evidence>
<evidence type="ECO:0000313" key="12">
    <source>
        <dbReference type="Proteomes" id="UP000694395"/>
    </source>
</evidence>
<evidence type="ECO:0000256" key="2">
    <source>
        <dbReference type="ARBA" id="ARBA00022707"/>
    </source>
</evidence>
<proteinExistence type="inferred from homology"/>
<dbReference type="GO" id="GO:0061617">
    <property type="term" value="C:MICOS complex"/>
    <property type="evidence" value="ECO:0007669"/>
    <property type="project" value="InterPro"/>
</dbReference>
<keyword evidence="6" id="KW-0472">Membrane</keyword>
<keyword evidence="2" id="KW-0519">Myristate</keyword>
<evidence type="ECO:0000256" key="7">
    <source>
        <dbReference type="ARBA" id="ARBA00023157"/>
    </source>
</evidence>
<reference evidence="11" key="3">
    <citation type="submission" date="2025-09" db="UniProtKB">
        <authorList>
            <consortium name="Ensembl"/>
        </authorList>
    </citation>
    <scope>IDENTIFICATION</scope>
</reference>
<evidence type="ECO:0000256" key="6">
    <source>
        <dbReference type="ARBA" id="ARBA00023136"/>
    </source>
</evidence>
<evidence type="ECO:0000256" key="1">
    <source>
        <dbReference type="ARBA" id="ARBA00002689"/>
    </source>
</evidence>
<dbReference type="Proteomes" id="UP000694395">
    <property type="component" value="Chromosome 9"/>
</dbReference>
<dbReference type="AlphaFoldDB" id="A0A8K9VFX8"/>
<reference evidence="11" key="1">
    <citation type="submission" date="2020-07" db="EMBL/GenBank/DDBJ databases">
        <title>A long reads based de novo assembly of the rainbow trout Arlee double haploid line genome.</title>
        <authorList>
            <person name="Gao G."/>
            <person name="Palti Y."/>
        </authorList>
    </citation>
    <scope>NUCLEOTIDE SEQUENCE [LARGE SCALE GENOMIC DNA]</scope>
</reference>
<dbReference type="InterPro" id="IPR042860">
    <property type="entry name" value="MIC25"/>
</dbReference>
<keyword evidence="12" id="KW-1185">Reference proteome</keyword>
<dbReference type="GeneTree" id="ENSGT01010000223084"/>
<evidence type="ECO:0000256" key="3">
    <source>
        <dbReference type="ARBA" id="ARBA00022792"/>
    </source>
</evidence>
<evidence type="ECO:0008006" key="13">
    <source>
        <dbReference type="Google" id="ProtNLM"/>
    </source>
</evidence>
<keyword evidence="5" id="KW-0496">Mitochondrion</keyword>
<comment type="function">
    <text evidence="1">Component of the MICOS complex, a large protein complex of the mitochondrial inner membrane that plays crucial roles in the maintenance of crista junctions, inner membrane architecture, and formation of contact sites to the outer membrane.</text>
</comment>
<name>A0A8K9VFX8_ONCMY</name>
<dbReference type="Pfam" id="PF05300">
    <property type="entry name" value="MIC19_MIC25"/>
    <property type="match status" value="1"/>
</dbReference>
<reference evidence="11" key="2">
    <citation type="submission" date="2025-08" db="UniProtKB">
        <authorList>
            <consortium name="Ensembl"/>
        </authorList>
    </citation>
    <scope>IDENTIFICATION</scope>
</reference>
<evidence type="ECO:0000256" key="5">
    <source>
        <dbReference type="ARBA" id="ARBA00023128"/>
    </source>
</evidence>
<keyword evidence="8" id="KW-0449">Lipoprotein</keyword>
<dbReference type="InterPro" id="IPR007964">
    <property type="entry name" value="MIC19/MIC25"/>
</dbReference>
<keyword evidence="7" id="KW-1015">Disulfide bond</keyword>